<dbReference type="InterPro" id="IPR017871">
    <property type="entry name" value="ABC_transporter-like_CS"/>
</dbReference>
<evidence type="ECO:0000256" key="2">
    <source>
        <dbReference type="ARBA" id="ARBA00022840"/>
    </source>
</evidence>
<organism evidence="4 5">
    <name type="scientific">Candidatus Iainarchaeum sp</name>
    <dbReference type="NCBI Taxonomy" id="3101447"/>
    <lineage>
        <taxon>Archaea</taxon>
        <taxon>Candidatus Iainarchaeota</taxon>
        <taxon>Candidatus Iainarchaeia</taxon>
        <taxon>Candidatus Iainarchaeales</taxon>
        <taxon>Candidatus Iainarchaeaceae</taxon>
        <taxon>Candidatus Iainarchaeum</taxon>
    </lineage>
</organism>
<feature type="domain" description="ABC transporter" evidence="3">
    <location>
        <begin position="6"/>
        <end position="247"/>
    </location>
</feature>
<dbReference type="InterPro" id="IPR010230">
    <property type="entry name" value="FeS-cluster_ATPase_SufC"/>
</dbReference>
<sequence length="251" mass="27690">MANALLEIKNLHAETEGKEILKGVNLSVGRGEIHALMGPNGSGKSTLSNIIFGSPKYKITKGDIRFRGKSILSLDSAQRANLGMFLSFQYPFEIAGLSLSKFLLAAYRAQHPLEVTGVVALRDKMNEAAEQLHLPQDFIERELNVGFSGGEKKRAEILQMMVLKPQMAVLDETDSGLDIDSLKFVCSAVGKMRSENFSALVITHYNRILGHLKPNFVHIMHDGRIVKEGRAELAEKVEKTGYRAIVQKAGK</sequence>
<dbReference type="SUPFAM" id="SSF52540">
    <property type="entry name" value="P-loop containing nucleoside triphosphate hydrolases"/>
    <property type="match status" value="1"/>
</dbReference>
<dbReference type="EMBL" id="DUGC01000041">
    <property type="protein sequence ID" value="HIH09467.1"/>
    <property type="molecule type" value="Genomic_DNA"/>
</dbReference>
<dbReference type="GO" id="GO:0016887">
    <property type="term" value="F:ATP hydrolysis activity"/>
    <property type="evidence" value="ECO:0007669"/>
    <property type="project" value="InterPro"/>
</dbReference>
<evidence type="ECO:0000313" key="5">
    <source>
        <dbReference type="Proteomes" id="UP000565078"/>
    </source>
</evidence>
<evidence type="ECO:0000259" key="3">
    <source>
        <dbReference type="PROSITE" id="PS50893"/>
    </source>
</evidence>
<dbReference type="AlphaFoldDB" id="A0A7J4J072"/>
<evidence type="ECO:0000313" key="4">
    <source>
        <dbReference type="EMBL" id="HIH09467.1"/>
    </source>
</evidence>
<dbReference type="PROSITE" id="PS00211">
    <property type="entry name" value="ABC_TRANSPORTER_1"/>
    <property type="match status" value="1"/>
</dbReference>
<gene>
    <name evidence="4" type="primary">sufC</name>
    <name evidence="4" type="ORF">HA254_02245</name>
</gene>
<reference evidence="5" key="1">
    <citation type="journal article" date="2020" name="bioRxiv">
        <title>A rank-normalized archaeal taxonomy based on genome phylogeny resolves widespread incomplete and uneven classifications.</title>
        <authorList>
            <person name="Rinke C."/>
            <person name="Chuvochina M."/>
            <person name="Mussig A.J."/>
            <person name="Chaumeil P.-A."/>
            <person name="Waite D.W."/>
            <person name="Whitman W.B."/>
            <person name="Parks D.H."/>
            <person name="Hugenholtz P."/>
        </authorList>
    </citation>
    <scope>NUCLEOTIDE SEQUENCE [LARGE SCALE GENOMIC DNA]</scope>
</reference>
<proteinExistence type="predicted"/>
<keyword evidence="1" id="KW-0547">Nucleotide-binding</keyword>
<dbReference type="Pfam" id="PF00005">
    <property type="entry name" value="ABC_tran"/>
    <property type="match status" value="1"/>
</dbReference>
<dbReference type="CDD" id="cd03217">
    <property type="entry name" value="ABC_FeS_Assembly"/>
    <property type="match status" value="1"/>
</dbReference>
<dbReference type="PANTHER" id="PTHR43204:SF1">
    <property type="entry name" value="ABC TRANSPORTER I FAMILY MEMBER 6, CHLOROPLASTIC"/>
    <property type="match status" value="1"/>
</dbReference>
<dbReference type="PROSITE" id="PS50893">
    <property type="entry name" value="ABC_TRANSPORTER_2"/>
    <property type="match status" value="1"/>
</dbReference>
<dbReference type="Proteomes" id="UP000565078">
    <property type="component" value="Unassembled WGS sequence"/>
</dbReference>
<evidence type="ECO:0000256" key="1">
    <source>
        <dbReference type="ARBA" id="ARBA00022741"/>
    </source>
</evidence>
<protein>
    <submittedName>
        <fullName evidence="4">Fe-S cluster assembly ATPase SufC</fullName>
    </submittedName>
</protein>
<dbReference type="Gene3D" id="3.40.50.300">
    <property type="entry name" value="P-loop containing nucleotide triphosphate hydrolases"/>
    <property type="match status" value="1"/>
</dbReference>
<dbReference type="GO" id="GO:0005524">
    <property type="term" value="F:ATP binding"/>
    <property type="evidence" value="ECO:0007669"/>
    <property type="project" value="UniProtKB-KW"/>
</dbReference>
<comment type="caution">
    <text evidence="4">The sequence shown here is derived from an EMBL/GenBank/DDBJ whole genome shotgun (WGS) entry which is preliminary data.</text>
</comment>
<dbReference type="InterPro" id="IPR027417">
    <property type="entry name" value="P-loop_NTPase"/>
</dbReference>
<dbReference type="InterPro" id="IPR003439">
    <property type="entry name" value="ABC_transporter-like_ATP-bd"/>
</dbReference>
<dbReference type="PANTHER" id="PTHR43204">
    <property type="entry name" value="ABC TRANSPORTER I FAMILY MEMBER 6, CHLOROPLASTIC"/>
    <property type="match status" value="1"/>
</dbReference>
<dbReference type="NCBIfam" id="TIGR01978">
    <property type="entry name" value="sufC"/>
    <property type="match status" value="1"/>
</dbReference>
<name>A0A7J4J072_9ARCH</name>
<accession>A0A7J4J072</accession>
<keyword evidence="2" id="KW-0067">ATP-binding</keyword>